<evidence type="ECO:0000313" key="19">
    <source>
        <dbReference type="Proteomes" id="UP000626370"/>
    </source>
</evidence>
<keyword evidence="7 15" id="KW-0812">Transmembrane</keyword>
<evidence type="ECO:0000256" key="11">
    <source>
        <dbReference type="ARBA" id="ARBA00022989"/>
    </source>
</evidence>
<keyword evidence="6" id="KW-0808">Transferase</keyword>
<keyword evidence="4" id="KW-1003">Cell membrane</keyword>
<dbReference type="InterPro" id="IPR050398">
    <property type="entry name" value="HssS/ArlS-like"/>
</dbReference>
<dbReference type="PROSITE" id="PS50109">
    <property type="entry name" value="HIS_KIN"/>
    <property type="match status" value="1"/>
</dbReference>
<dbReference type="InterPro" id="IPR036890">
    <property type="entry name" value="HATPase_C_sf"/>
</dbReference>
<keyword evidence="11 15" id="KW-1133">Transmembrane helix</keyword>
<keyword evidence="12" id="KW-0902">Two-component regulatory system</keyword>
<organism evidence="18 19">
    <name type="scientific">Thalassotalea profundi</name>
    <dbReference type="NCBI Taxonomy" id="2036687"/>
    <lineage>
        <taxon>Bacteria</taxon>
        <taxon>Pseudomonadati</taxon>
        <taxon>Pseudomonadota</taxon>
        <taxon>Gammaproteobacteria</taxon>
        <taxon>Alteromonadales</taxon>
        <taxon>Colwelliaceae</taxon>
        <taxon>Thalassotalea</taxon>
    </lineage>
</organism>
<dbReference type="SUPFAM" id="SSF158472">
    <property type="entry name" value="HAMP domain-like"/>
    <property type="match status" value="1"/>
</dbReference>
<evidence type="ECO:0000259" key="16">
    <source>
        <dbReference type="PROSITE" id="PS50109"/>
    </source>
</evidence>
<dbReference type="InterPro" id="IPR003660">
    <property type="entry name" value="HAMP_dom"/>
</dbReference>
<feature type="domain" description="Histidine kinase" evidence="16">
    <location>
        <begin position="246"/>
        <end position="460"/>
    </location>
</feature>
<protein>
    <recommendedName>
        <fullName evidence="3">histidine kinase</fullName>
        <ecNumber evidence="3">2.7.13.3</ecNumber>
    </recommendedName>
</protein>
<dbReference type="InterPro" id="IPR036097">
    <property type="entry name" value="HisK_dim/P_sf"/>
</dbReference>
<dbReference type="EMBL" id="BNAH01000006">
    <property type="protein sequence ID" value="GHE89665.1"/>
    <property type="molecule type" value="Genomic_DNA"/>
</dbReference>
<dbReference type="CDD" id="cd00082">
    <property type="entry name" value="HisKA"/>
    <property type="match status" value="1"/>
</dbReference>
<keyword evidence="8" id="KW-0547">Nucleotide-binding</keyword>
<evidence type="ECO:0000256" key="2">
    <source>
        <dbReference type="ARBA" id="ARBA00004651"/>
    </source>
</evidence>
<evidence type="ECO:0000256" key="5">
    <source>
        <dbReference type="ARBA" id="ARBA00022553"/>
    </source>
</evidence>
<sequence>MFKGVTKSLSSIAFKLFISFWLFAILSIVLTRVISIQLAEESILRPLHKQDIAKLQHLKRRIEKSKKLTLNRLLTKSTPFRGEAILIKDPSNSKVFASEKNFLKPLIPYLEKNSFDSPASIQFANARVTGPLATSIDNIEYQLYIAAKDHNPHFSSYLMQLPAWARIIIPIIVSMLLAWLLARSLSNPLLKIKSAAAEIGNGKLTTRIAKKTTNRSDELGDLSRSFNQMAEKLEQNINAHQRLLGDVSHELRSPMTRLQMAIGLSLQSIDNKDALTSHLARCELEVSRLDDMIAEVLSLSRLENTLQNLTLQSCDLCALLTSCITDCQYIANEKSITISATMPAKCIIQADNKLITSALSNIITNAVKYSHEHSTIEVLMSVNELMVTIQVVDTGPGVPEESISQLFQPFYRVENARDRGTGGTGLGLAIAQQAILAHNGSIYANNNAPSGLTVTLTLPR</sequence>
<keyword evidence="19" id="KW-1185">Reference proteome</keyword>
<evidence type="ECO:0000256" key="6">
    <source>
        <dbReference type="ARBA" id="ARBA00022679"/>
    </source>
</evidence>
<keyword evidence="5" id="KW-0597">Phosphoprotein</keyword>
<evidence type="ECO:0000256" key="7">
    <source>
        <dbReference type="ARBA" id="ARBA00022692"/>
    </source>
</evidence>
<dbReference type="Pfam" id="PF02518">
    <property type="entry name" value="HATPase_c"/>
    <property type="match status" value="1"/>
</dbReference>
<dbReference type="InterPro" id="IPR004358">
    <property type="entry name" value="Sig_transdc_His_kin-like_C"/>
</dbReference>
<keyword evidence="9 18" id="KW-0418">Kinase</keyword>
<evidence type="ECO:0000256" key="14">
    <source>
        <dbReference type="SAM" id="Coils"/>
    </source>
</evidence>
<dbReference type="InterPro" id="IPR003661">
    <property type="entry name" value="HisK_dim/P_dom"/>
</dbReference>
<feature type="transmembrane region" description="Helical" evidence="15">
    <location>
        <begin position="12"/>
        <end position="34"/>
    </location>
</feature>
<keyword evidence="10" id="KW-0067">ATP-binding</keyword>
<evidence type="ECO:0000256" key="9">
    <source>
        <dbReference type="ARBA" id="ARBA00022777"/>
    </source>
</evidence>
<feature type="coiled-coil region" evidence="14">
    <location>
        <begin position="223"/>
        <end position="250"/>
    </location>
</feature>
<dbReference type="SMART" id="SM00387">
    <property type="entry name" value="HATPase_c"/>
    <property type="match status" value="1"/>
</dbReference>
<dbReference type="Gene3D" id="1.10.287.130">
    <property type="match status" value="1"/>
</dbReference>
<evidence type="ECO:0000313" key="18">
    <source>
        <dbReference type="EMBL" id="GHE89665.1"/>
    </source>
</evidence>
<dbReference type="PANTHER" id="PTHR45528:SF1">
    <property type="entry name" value="SENSOR HISTIDINE KINASE CPXA"/>
    <property type="match status" value="1"/>
</dbReference>
<dbReference type="InterPro" id="IPR003594">
    <property type="entry name" value="HATPase_dom"/>
</dbReference>
<evidence type="ECO:0000256" key="3">
    <source>
        <dbReference type="ARBA" id="ARBA00012438"/>
    </source>
</evidence>
<evidence type="ECO:0000256" key="12">
    <source>
        <dbReference type="ARBA" id="ARBA00023012"/>
    </source>
</evidence>
<dbReference type="Pfam" id="PF00672">
    <property type="entry name" value="HAMP"/>
    <property type="match status" value="1"/>
</dbReference>
<comment type="subcellular location">
    <subcellularLocation>
        <location evidence="2">Cell membrane</location>
        <topology evidence="2">Multi-pass membrane protein</topology>
    </subcellularLocation>
</comment>
<dbReference type="PRINTS" id="PR00344">
    <property type="entry name" value="BCTRLSENSOR"/>
</dbReference>
<dbReference type="PROSITE" id="PS50885">
    <property type="entry name" value="HAMP"/>
    <property type="match status" value="1"/>
</dbReference>
<name>A0ABQ3IS76_9GAMM</name>
<dbReference type="CDD" id="cd06225">
    <property type="entry name" value="HAMP"/>
    <property type="match status" value="1"/>
</dbReference>
<dbReference type="Proteomes" id="UP000626370">
    <property type="component" value="Unassembled WGS sequence"/>
</dbReference>
<evidence type="ECO:0000256" key="4">
    <source>
        <dbReference type="ARBA" id="ARBA00022475"/>
    </source>
</evidence>
<proteinExistence type="predicted"/>
<evidence type="ECO:0000256" key="1">
    <source>
        <dbReference type="ARBA" id="ARBA00000085"/>
    </source>
</evidence>
<dbReference type="EC" id="2.7.13.3" evidence="3"/>
<comment type="caution">
    <text evidence="18">The sequence shown here is derived from an EMBL/GenBank/DDBJ whole genome shotgun (WGS) entry which is preliminary data.</text>
</comment>
<dbReference type="RefSeq" id="WP_189378031.1">
    <property type="nucleotide sequence ID" value="NZ_BNAH01000006.1"/>
</dbReference>
<keyword evidence="14" id="KW-0175">Coiled coil</keyword>
<evidence type="ECO:0000256" key="13">
    <source>
        <dbReference type="ARBA" id="ARBA00023136"/>
    </source>
</evidence>
<evidence type="ECO:0000256" key="15">
    <source>
        <dbReference type="SAM" id="Phobius"/>
    </source>
</evidence>
<evidence type="ECO:0000259" key="17">
    <source>
        <dbReference type="PROSITE" id="PS50885"/>
    </source>
</evidence>
<accession>A0ABQ3IS76</accession>
<comment type="catalytic activity">
    <reaction evidence="1">
        <text>ATP + protein L-histidine = ADP + protein N-phospho-L-histidine.</text>
        <dbReference type="EC" id="2.7.13.3"/>
    </reaction>
</comment>
<dbReference type="Gene3D" id="3.30.565.10">
    <property type="entry name" value="Histidine kinase-like ATPase, C-terminal domain"/>
    <property type="match status" value="1"/>
</dbReference>
<gene>
    <name evidence="18" type="primary">cpxA</name>
    <name evidence="18" type="ORF">GCM10011501_19060</name>
</gene>
<dbReference type="SUPFAM" id="SSF47384">
    <property type="entry name" value="Homodimeric domain of signal transducing histidine kinase"/>
    <property type="match status" value="1"/>
</dbReference>
<dbReference type="PANTHER" id="PTHR45528">
    <property type="entry name" value="SENSOR HISTIDINE KINASE CPXA"/>
    <property type="match status" value="1"/>
</dbReference>
<feature type="domain" description="HAMP" evidence="17">
    <location>
        <begin position="183"/>
        <end position="238"/>
    </location>
</feature>
<evidence type="ECO:0000256" key="10">
    <source>
        <dbReference type="ARBA" id="ARBA00022840"/>
    </source>
</evidence>
<keyword evidence="13 15" id="KW-0472">Membrane</keyword>
<dbReference type="Gene3D" id="6.10.340.10">
    <property type="match status" value="1"/>
</dbReference>
<evidence type="ECO:0000256" key="8">
    <source>
        <dbReference type="ARBA" id="ARBA00022741"/>
    </source>
</evidence>
<reference evidence="19" key="1">
    <citation type="journal article" date="2019" name="Int. J. Syst. Evol. Microbiol.">
        <title>The Global Catalogue of Microorganisms (GCM) 10K type strain sequencing project: providing services to taxonomists for standard genome sequencing and annotation.</title>
        <authorList>
            <consortium name="The Broad Institute Genomics Platform"/>
            <consortium name="The Broad Institute Genome Sequencing Center for Infectious Disease"/>
            <person name="Wu L."/>
            <person name="Ma J."/>
        </authorList>
    </citation>
    <scope>NUCLEOTIDE SEQUENCE [LARGE SCALE GENOMIC DNA]</scope>
    <source>
        <strain evidence="19">CGMCC 1.15922</strain>
    </source>
</reference>
<dbReference type="SMART" id="SM00388">
    <property type="entry name" value="HisKA"/>
    <property type="match status" value="1"/>
</dbReference>
<dbReference type="SUPFAM" id="SSF55874">
    <property type="entry name" value="ATPase domain of HSP90 chaperone/DNA topoisomerase II/histidine kinase"/>
    <property type="match status" value="1"/>
</dbReference>
<dbReference type="InterPro" id="IPR005467">
    <property type="entry name" value="His_kinase_dom"/>
</dbReference>
<dbReference type="Pfam" id="PF00512">
    <property type="entry name" value="HisKA"/>
    <property type="match status" value="1"/>
</dbReference>
<dbReference type="SMART" id="SM00304">
    <property type="entry name" value="HAMP"/>
    <property type="match status" value="1"/>
</dbReference>
<dbReference type="GO" id="GO:0016301">
    <property type="term" value="F:kinase activity"/>
    <property type="evidence" value="ECO:0007669"/>
    <property type="project" value="UniProtKB-KW"/>
</dbReference>